<feature type="compositionally biased region" description="Basic and acidic residues" evidence="1">
    <location>
        <begin position="12"/>
        <end position="24"/>
    </location>
</feature>
<evidence type="ECO:0000313" key="2">
    <source>
        <dbReference type="EMBL" id="SPO41544.1"/>
    </source>
</evidence>
<protein>
    <submittedName>
        <fullName evidence="2">Uncharacterized protein</fullName>
    </submittedName>
</protein>
<keyword evidence="3" id="KW-1185">Reference proteome</keyword>
<dbReference type="AlphaFoldDB" id="A0A5C3FAR2"/>
<gene>
    <name evidence="2" type="ORF">PSFLO_07026</name>
</gene>
<evidence type="ECO:0000313" key="3">
    <source>
        <dbReference type="Proteomes" id="UP000323386"/>
    </source>
</evidence>
<feature type="region of interest" description="Disordered" evidence="1">
    <location>
        <begin position="1"/>
        <end position="24"/>
    </location>
</feature>
<organism evidence="2 3">
    <name type="scientific">Pseudozyma flocculosa</name>
    <dbReference type="NCBI Taxonomy" id="84751"/>
    <lineage>
        <taxon>Eukaryota</taxon>
        <taxon>Fungi</taxon>
        <taxon>Dikarya</taxon>
        <taxon>Basidiomycota</taxon>
        <taxon>Ustilaginomycotina</taxon>
        <taxon>Ustilaginomycetes</taxon>
        <taxon>Ustilaginales</taxon>
        <taxon>Ustilaginaceae</taxon>
        <taxon>Pseudozyma</taxon>
    </lineage>
</organism>
<reference evidence="2 3" key="1">
    <citation type="submission" date="2018-03" db="EMBL/GenBank/DDBJ databases">
        <authorList>
            <person name="Guldener U."/>
        </authorList>
    </citation>
    <scope>NUCLEOTIDE SEQUENCE [LARGE SCALE GENOMIC DNA]</scope>
    <source>
        <strain evidence="2 3">DAOM196992</strain>
    </source>
</reference>
<feature type="region of interest" description="Disordered" evidence="1">
    <location>
        <begin position="163"/>
        <end position="186"/>
    </location>
</feature>
<evidence type="ECO:0000256" key="1">
    <source>
        <dbReference type="SAM" id="MobiDB-lite"/>
    </source>
</evidence>
<sequence>MNNHRPPLAQIEVHRETRGDGDGERSVLTALSSHRFCNNEKLEAVGVLGLLSSMACLATDEMTGREVAGLFQRSASASDAYGQRSRPSVRENKRTSCLSTAQGGPGRCRYMVLVSDICRRAVCICTGGGSAHREFDRTSGKGHLHELPCTYVQIEFPVVAMSRKSSGSGTGRDGVGSHSTCPGRRNFEPPPSAAAGAYPGRWCLACSAVQRCSG</sequence>
<proteinExistence type="predicted"/>
<accession>A0A5C3FAR2</accession>
<dbReference type="EMBL" id="OOIP01000028">
    <property type="protein sequence ID" value="SPO41544.1"/>
    <property type="molecule type" value="Genomic_DNA"/>
</dbReference>
<name>A0A5C3FAR2_9BASI</name>
<feature type="region of interest" description="Disordered" evidence="1">
    <location>
        <begin position="79"/>
        <end position="102"/>
    </location>
</feature>
<dbReference type="Proteomes" id="UP000323386">
    <property type="component" value="Unassembled WGS sequence"/>
</dbReference>